<comment type="similarity">
    <text evidence="3">Belongs to the peptidase M1 family.</text>
</comment>
<evidence type="ECO:0000256" key="11">
    <source>
        <dbReference type="ARBA" id="ARBA00023049"/>
    </source>
</evidence>
<dbReference type="PANTHER" id="PTHR11533:SF174">
    <property type="entry name" value="PUROMYCIN-SENSITIVE AMINOPEPTIDASE-RELATED"/>
    <property type="match status" value="1"/>
</dbReference>
<dbReference type="SUPFAM" id="SSF63737">
    <property type="entry name" value="Leukotriene A4 hydrolase N-terminal domain"/>
    <property type="match status" value="1"/>
</dbReference>
<name>A0ABV8PPX2_9FLAO</name>
<dbReference type="PRINTS" id="PR00756">
    <property type="entry name" value="ALADIPTASE"/>
</dbReference>
<organism evidence="14 15">
    <name type="scientific">Flagellimonas marina</name>
    <dbReference type="NCBI Taxonomy" id="1775168"/>
    <lineage>
        <taxon>Bacteria</taxon>
        <taxon>Pseudomonadati</taxon>
        <taxon>Bacteroidota</taxon>
        <taxon>Flavobacteriia</taxon>
        <taxon>Flavobacteriales</taxon>
        <taxon>Flavobacteriaceae</taxon>
        <taxon>Flagellimonas</taxon>
    </lineage>
</organism>
<comment type="caution">
    <text evidence="14">The sequence shown here is derived from an EMBL/GenBank/DDBJ whole genome shotgun (WGS) entry which is preliminary data.</text>
</comment>
<evidence type="ECO:0000313" key="14">
    <source>
        <dbReference type="EMBL" id="MFC4221029.1"/>
    </source>
</evidence>
<dbReference type="PANTHER" id="PTHR11533">
    <property type="entry name" value="PROTEASE M1 ZINC METALLOPROTEASE"/>
    <property type="match status" value="1"/>
</dbReference>
<feature type="domain" description="Aminopeptidase N-like N-terminal" evidence="13">
    <location>
        <begin position="43"/>
        <end position="212"/>
    </location>
</feature>
<proteinExistence type="inferred from homology"/>
<keyword evidence="10" id="KW-0862">Zinc</keyword>
<dbReference type="Pfam" id="PF01433">
    <property type="entry name" value="Peptidase_M1"/>
    <property type="match status" value="1"/>
</dbReference>
<keyword evidence="15" id="KW-1185">Reference proteome</keyword>
<dbReference type="Pfam" id="PF17900">
    <property type="entry name" value="Peptidase_M1_N"/>
    <property type="match status" value="1"/>
</dbReference>
<evidence type="ECO:0000256" key="6">
    <source>
        <dbReference type="ARBA" id="ARBA00022438"/>
    </source>
</evidence>
<protein>
    <recommendedName>
        <fullName evidence="5">Aminopeptidase N</fullName>
        <ecNumber evidence="4">3.4.11.2</ecNumber>
    </recommendedName>
</protein>
<dbReference type="CDD" id="cd09603">
    <property type="entry name" value="M1_APN_like"/>
    <property type="match status" value="1"/>
</dbReference>
<dbReference type="RefSeq" id="WP_379765124.1">
    <property type="nucleotide sequence ID" value="NZ_JBHSCL010000007.1"/>
</dbReference>
<sequence length="541" mass="61828">MNHQLSDFFMQQRIVTFLLAFVLVCFLGNAQDQYPKNENVDVQHYVFGLSLTDASNEIQGETQVTVSFKEKATPFALDLVSKSGEFGMEVTEVLEDSLQADYTYTENKINIVPKTDAKTQTFSIKYHGIPERGLVISTTKFGKRSFFGDNWPNLARHWLASVDHPYDKASVVFQITAPDHYDVVATGEKIEESNLENGYKLTIYNEPAPVATKVMTIGVTEFASRIVGEVQGIPVSAWVYPQNRLEGFHDYTVAGKVLDYFINAIGPYSYAKLANMQAKTQWGGLENAGTIAYFENSVTGNNTVEPLIAHEIAHQWFGNSATEKSWNHVWLSEGFATYFSILYLENVYGDERRKEELATDRREIIAYYKTNPSPIVDLTITDPMRVLSTNTYQKAGWVLNMLRYALGDDTFWKGIRQYYATYRNSNVLTDDFRQVMEAVSGKRLEGFFQQWLFTEGHPQLKWNWEYEKGKVVLNLEQMQSHHVFQFPLEIGLVKDGKMVVETIQVDGRSQNFEIQSKFRPDSIILDPNQWTLFQTVSGPKK</sequence>
<dbReference type="InterPro" id="IPR014782">
    <property type="entry name" value="Peptidase_M1_dom"/>
</dbReference>
<keyword evidence="8" id="KW-0479">Metal-binding</keyword>
<evidence type="ECO:0000256" key="9">
    <source>
        <dbReference type="ARBA" id="ARBA00022801"/>
    </source>
</evidence>
<keyword evidence="9 14" id="KW-0378">Hydrolase</keyword>
<evidence type="ECO:0000256" key="2">
    <source>
        <dbReference type="ARBA" id="ARBA00001947"/>
    </source>
</evidence>
<dbReference type="InterPro" id="IPR027268">
    <property type="entry name" value="Peptidase_M4/M1_CTD_sf"/>
</dbReference>
<dbReference type="InterPro" id="IPR042097">
    <property type="entry name" value="Aminopeptidase_N-like_N_sf"/>
</dbReference>
<dbReference type="Gene3D" id="1.10.390.10">
    <property type="entry name" value="Neutral Protease Domain 2"/>
    <property type="match status" value="1"/>
</dbReference>
<evidence type="ECO:0000313" key="15">
    <source>
        <dbReference type="Proteomes" id="UP001595841"/>
    </source>
</evidence>
<keyword evidence="6 14" id="KW-0031">Aminopeptidase</keyword>
<evidence type="ECO:0000256" key="4">
    <source>
        <dbReference type="ARBA" id="ARBA00012564"/>
    </source>
</evidence>
<evidence type="ECO:0000256" key="7">
    <source>
        <dbReference type="ARBA" id="ARBA00022670"/>
    </source>
</evidence>
<evidence type="ECO:0000259" key="12">
    <source>
        <dbReference type="Pfam" id="PF01433"/>
    </source>
</evidence>
<keyword evidence="7" id="KW-0645">Protease</keyword>
<comment type="cofactor">
    <cofactor evidence="2">
        <name>Zn(2+)</name>
        <dbReference type="ChEBI" id="CHEBI:29105"/>
    </cofactor>
</comment>
<keyword evidence="11" id="KW-0482">Metalloprotease</keyword>
<reference evidence="15" key="1">
    <citation type="journal article" date="2019" name="Int. J. Syst. Evol. Microbiol.">
        <title>The Global Catalogue of Microorganisms (GCM) 10K type strain sequencing project: providing services to taxonomists for standard genome sequencing and annotation.</title>
        <authorList>
            <consortium name="The Broad Institute Genomics Platform"/>
            <consortium name="The Broad Institute Genome Sequencing Center for Infectious Disease"/>
            <person name="Wu L."/>
            <person name="Ma J."/>
        </authorList>
    </citation>
    <scope>NUCLEOTIDE SEQUENCE [LARGE SCALE GENOMIC DNA]</scope>
    <source>
        <strain evidence="15">CGMCC 1.15774</strain>
    </source>
</reference>
<feature type="domain" description="Peptidase M1 membrane alanine aminopeptidase" evidence="12">
    <location>
        <begin position="260"/>
        <end position="451"/>
    </location>
</feature>
<dbReference type="Gene3D" id="2.60.40.1730">
    <property type="entry name" value="tricorn interacting facor f3 domain"/>
    <property type="match status" value="1"/>
</dbReference>
<gene>
    <name evidence="14" type="ORF">ACFOWS_12825</name>
</gene>
<evidence type="ECO:0000256" key="10">
    <source>
        <dbReference type="ARBA" id="ARBA00022833"/>
    </source>
</evidence>
<dbReference type="InterPro" id="IPR045357">
    <property type="entry name" value="Aminopeptidase_N-like_N"/>
</dbReference>
<dbReference type="Proteomes" id="UP001595841">
    <property type="component" value="Unassembled WGS sequence"/>
</dbReference>
<evidence type="ECO:0000256" key="8">
    <source>
        <dbReference type="ARBA" id="ARBA00022723"/>
    </source>
</evidence>
<dbReference type="GO" id="GO:0004177">
    <property type="term" value="F:aminopeptidase activity"/>
    <property type="evidence" value="ECO:0007669"/>
    <property type="project" value="UniProtKB-KW"/>
</dbReference>
<dbReference type="InterPro" id="IPR050344">
    <property type="entry name" value="Peptidase_M1_aminopeptidases"/>
</dbReference>
<evidence type="ECO:0000259" key="13">
    <source>
        <dbReference type="Pfam" id="PF17900"/>
    </source>
</evidence>
<evidence type="ECO:0000256" key="1">
    <source>
        <dbReference type="ARBA" id="ARBA00000098"/>
    </source>
</evidence>
<dbReference type="EC" id="3.4.11.2" evidence="4"/>
<dbReference type="EMBL" id="JBHSCL010000007">
    <property type="protein sequence ID" value="MFC4221029.1"/>
    <property type="molecule type" value="Genomic_DNA"/>
</dbReference>
<accession>A0ABV8PPX2</accession>
<comment type="catalytic activity">
    <reaction evidence="1">
        <text>Release of an N-terminal amino acid, Xaa-|-Yaa- from a peptide, amide or arylamide. Xaa is preferably Ala, but may be most amino acids including Pro (slow action). When a terminal hydrophobic residue is followed by a prolyl residue, the two may be released as an intact Xaa-Pro dipeptide.</text>
        <dbReference type="EC" id="3.4.11.2"/>
    </reaction>
</comment>
<dbReference type="SUPFAM" id="SSF55486">
    <property type="entry name" value="Metalloproteases ('zincins'), catalytic domain"/>
    <property type="match status" value="1"/>
</dbReference>
<dbReference type="InterPro" id="IPR001930">
    <property type="entry name" value="Peptidase_M1"/>
</dbReference>
<evidence type="ECO:0000256" key="3">
    <source>
        <dbReference type="ARBA" id="ARBA00010136"/>
    </source>
</evidence>
<evidence type="ECO:0000256" key="5">
    <source>
        <dbReference type="ARBA" id="ARBA00015611"/>
    </source>
</evidence>